<dbReference type="EMBL" id="FWFP01000010">
    <property type="protein sequence ID" value="SLN65145.1"/>
    <property type="molecule type" value="Genomic_DNA"/>
</dbReference>
<keyword evidence="1" id="KW-0732">Signal</keyword>
<feature type="signal peptide" evidence="1">
    <location>
        <begin position="1"/>
        <end position="18"/>
    </location>
</feature>
<accession>A0A1X6ZY74</accession>
<evidence type="ECO:0000313" key="2">
    <source>
        <dbReference type="EMBL" id="SLN65145.1"/>
    </source>
</evidence>
<gene>
    <name evidence="2" type="ORF">RUM8411_03236</name>
</gene>
<evidence type="ECO:0000313" key="3">
    <source>
        <dbReference type="Proteomes" id="UP000193778"/>
    </source>
</evidence>
<protein>
    <recommendedName>
        <fullName evidence="4">YARHG domain-containing protein</fullName>
    </recommendedName>
</protein>
<evidence type="ECO:0008006" key="4">
    <source>
        <dbReference type="Google" id="ProtNLM"/>
    </source>
</evidence>
<sequence>MKLIGASIFLLSASLVFADGNPKTNTPNDNQSAQCGFLTRCLAVVSGRYFVATHAQNAQQCFAITSSCANDKTITATFSNDATLQPCEATIIKC</sequence>
<proteinExistence type="predicted"/>
<dbReference type="Proteomes" id="UP000193778">
    <property type="component" value="Unassembled WGS sequence"/>
</dbReference>
<organism evidence="2 3">
    <name type="scientific">Ruegeria meonggei</name>
    <dbReference type="NCBI Taxonomy" id="1446476"/>
    <lineage>
        <taxon>Bacteria</taxon>
        <taxon>Pseudomonadati</taxon>
        <taxon>Pseudomonadota</taxon>
        <taxon>Alphaproteobacteria</taxon>
        <taxon>Rhodobacterales</taxon>
        <taxon>Roseobacteraceae</taxon>
        <taxon>Ruegeria</taxon>
    </lineage>
</organism>
<evidence type="ECO:0000256" key="1">
    <source>
        <dbReference type="SAM" id="SignalP"/>
    </source>
</evidence>
<feature type="chain" id="PRO_5012349396" description="YARHG domain-containing protein" evidence="1">
    <location>
        <begin position="19"/>
        <end position="94"/>
    </location>
</feature>
<reference evidence="3" key="1">
    <citation type="submission" date="2017-03" db="EMBL/GenBank/DDBJ databases">
        <authorList>
            <person name="Rodrigo-Torres L."/>
            <person name="Arahal R.D."/>
            <person name="Lucena T."/>
        </authorList>
    </citation>
    <scope>NUCLEOTIDE SEQUENCE [LARGE SCALE GENOMIC DNA]</scope>
    <source>
        <strain evidence="3">CECT 8411</strain>
    </source>
</reference>
<name>A0A1X6ZY74_9RHOB</name>
<dbReference type="AlphaFoldDB" id="A0A1X6ZY74"/>
<keyword evidence="3" id="KW-1185">Reference proteome</keyword>